<keyword evidence="8 11" id="KW-0067">ATP-binding</keyword>
<dbReference type="NCBIfam" id="NF000840">
    <property type="entry name" value="PRK00071.1-3"/>
    <property type="match status" value="1"/>
</dbReference>
<evidence type="ECO:0000259" key="12">
    <source>
        <dbReference type="Pfam" id="PF01467"/>
    </source>
</evidence>
<dbReference type="EMBL" id="BQKE01000001">
    <property type="protein sequence ID" value="GJM59746.1"/>
    <property type="molecule type" value="Genomic_DNA"/>
</dbReference>
<dbReference type="InterPro" id="IPR004821">
    <property type="entry name" value="Cyt_trans-like"/>
</dbReference>
<keyword evidence="6 11" id="KW-0548">Nucleotidyltransferase</keyword>
<evidence type="ECO:0000256" key="10">
    <source>
        <dbReference type="ARBA" id="ARBA00048721"/>
    </source>
</evidence>
<evidence type="ECO:0000256" key="11">
    <source>
        <dbReference type="HAMAP-Rule" id="MF_00244"/>
    </source>
</evidence>
<organism evidence="13 14">
    <name type="scientific">Persicobacter diffluens</name>
    <dbReference type="NCBI Taxonomy" id="981"/>
    <lineage>
        <taxon>Bacteria</taxon>
        <taxon>Pseudomonadati</taxon>
        <taxon>Bacteroidota</taxon>
        <taxon>Cytophagia</taxon>
        <taxon>Cytophagales</taxon>
        <taxon>Persicobacteraceae</taxon>
        <taxon>Persicobacter</taxon>
    </lineage>
</organism>
<protein>
    <recommendedName>
        <fullName evidence="11">Probable nicotinate-nucleotide adenylyltransferase</fullName>
        <ecNumber evidence="11">2.7.7.18</ecNumber>
    </recommendedName>
    <alternativeName>
        <fullName evidence="11">Deamido-NAD(+) diphosphorylase</fullName>
    </alternativeName>
    <alternativeName>
        <fullName evidence="11">Deamido-NAD(+) pyrophosphorylase</fullName>
    </alternativeName>
    <alternativeName>
        <fullName evidence="11">Nicotinate mononucleotide adenylyltransferase</fullName>
        <shortName evidence="11">NaMN adenylyltransferase</shortName>
    </alternativeName>
</protein>
<evidence type="ECO:0000256" key="6">
    <source>
        <dbReference type="ARBA" id="ARBA00022695"/>
    </source>
</evidence>
<keyword evidence="5 11" id="KW-0808">Transferase</keyword>
<accession>A0AAN4VVC0</accession>
<feature type="domain" description="Cytidyltransferase-like" evidence="12">
    <location>
        <begin position="14"/>
        <end position="172"/>
    </location>
</feature>
<evidence type="ECO:0000256" key="5">
    <source>
        <dbReference type="ARBA" id="ARBA00022679"/>
    </source>
</evidence>
<evidence type="ECO:0000256" key="7">
    <source>
        <dbReference type="ARBA" id="ARBA00022741"/>
    </source>
</evidence>
<evidence type="ECO:0000256" key="1">
    <source>
        <dbReference type="ARBA" id="ARBA00002324"/>
    </source>
</evidence>
<dbReference type="PANTHER" id="PTHR39321">
    <property type="entry name" value="NICOTINATE-NUCLEOTIDE ADENYLYLTRANSFERASE-RELATED"/>
    <property type="match status" value="1"/>
</dbReference>
<comment type="similarity">
    <text evidence="3 11">Belongs to the NadD family.</text>
</comment>
<keyword evidence="7 11" id="KW-0547">Nucleotide-binding</keyword>
<evidence type="ECO:0000313" key="13">
    <source>
        <dbReference type="EMBL" id="GJM59746.1"/>
    </source>
</evidence>
<keyword evidence="4 11" id="KW-0662">Pyridine nucleotide biosynthesis</keyword>
<proteinExistence type="inferred from homology"/>
<sequence>MFGNFVQKKLKIGLFFGSFNPIHIGHLIIANSMVELADLDQVWFVVSPQNPFKKKSSLEHEFDRYDLVEKAIENNHKLRVTDVEFRMPKPSYTIDTLAYLSEKNPHHDFKIIVGQDNLSHFHKWKNHEEILKNFGLVVYPRPDSKPSSFDDHPKVTMVEAPMVDISATFIRKCIKAERSIKYIVPDEVIEMIESRKLFGA</sequence>
<dbReference type="InterPro" id="IPR005248">
    <property type="entry name" value="NadD/NMNAT"/>
</dbReference>
<comment type="pathway">
    <text evidence="2 11">Cofactor biosynthesis; NAD(+) biosynthesis; deamido-NAD(+) from nicotinate D-ribonucleotide: step 1/1.</text>
</comment>
<dbReference type="EC" id="2.7.7.18" evidence="11"/>
<dbReference type="NCBIfam" id="TIGR00482">
    <property type="entry name" value="nicotinate (nicotinamide) nucleotide adenylyltransferase"/>
    <property type="match status" value="1"/>
</dbReference>
<evidence type="ECO:0000313" key="14">
    <source>
        <dbReference type="Proteomes" id="UP001310022"/>
    </source>
</evidence>
<comment type="caution">
    <text evidence="13">The sequence shown here is derived from an EMBL/GenBank/DDBJ whole genome shotgun (WGS) entry which is preliminary data.</text>
</comment>
<reference evidence="13 14" key="1">
    <citation type="submission" date="2021-12" db="EMBL/GenBank/DDBJ databases">
        <title>Genome sequencing of bacteria with rrn-lacking chromosome and rrn-plasmid.</title>
        <authorList>
            <person name="Anda M."/>
            <person name="Iwasaki W."/>
        </authorList>
    </citation>
    <scope>NUCLEOTIDE SEQUENCE [LARGE SCALE GENOMIC DNA]</scope>
    <source>
        <strain evidence="13 14">NBRC 15940</strain>
    </source>
</reference>
<dbReference type="GO" id="GO:0009435">
    <property type="term" value="P:NAD+ biosynthetic process"/>
    <property type="evidence" value="ECO:0007669"/>
    <property type="project" value="UniProtKB-UniRule"/>
</dbReference>
<dbReference type="Proteomes" id="UP001310022">
    <property type="component" value="Unassembled WGS sequence"/>
</dbReference>
<evidence type="ECO:0000256" key="3">
    <source>
        <dbReference type="ARBA" id="ARBA00009014"/>
    </source>
</evidence>
<dbReference type="Gene3D" id="3.40.50.620">
    <property type="entry name" value="HUPs"/>
    <property type="match status" value="1"/>
</dbReference>
<dbReference type="InterPro" id="IPR014729">
    <property type="entry name" value="Rossmann-like_a/b/a_fold"/>
</dbReference>
<dbReference type="HAMAP" id="MF_00244">
    <property type="entry name" value="NaMN_adenylyltr"/>
    <property type="match status" value="1"/>
</dbReference>
<dbReference type="NCBIfam" id="TIGR00125">
    <property type="entry name" value="cyt_tran_rel"/>
    <property type="match status" value="1"/>
</dbReference>
<gene>
    <name evidence="11 13" type="primary">nadD</name>
    <name evidence="13" type="ORF">PEDI_02980</name>
</gene>
<dbReference type="CDD" id="cd02165">
    <property type="entry name" value="NMNAT"/>
    <property type="match status" value="1"/>
</dbReference>
<dbReference type="AlphaFoldDB" id="A0AAN4VVC0"/>
<dbReference type="GO" id="GO:0005524">
    <property type="term" value="F:ATP binding"/>
    <property type="evidence" value="ECO:0007669"/>
    <property type="project" value="UniProtKB-KW"/>
</dbReference>
<evidence type="ECO:0000256" key="8">
    <source>
        <dbReference type="ARBA" id="ARBA00022840"/>
    </source>
</evidence>
<keyword evidence="9 11" id="KW-0520">NAD</keyword>
<dbReference type="PANTHER" id="PTHR39321:SF3">
    <property type="entry name" value="PHOSPHOPANTETHEINE ADENYLYLTRANSFERASE"/>
    <property type="match status" value="1"/>
</dbReference>
<keyword evidence="14" id="KW-1185">Reference proteome</keyword>
<comment type="function">
    <text evidence="1 11">Catalyzes the reversible adenylation of nicotinate mononucleotide (NaMN) to nicotinic acid adenine dinucleotide (NaAD).</text>
</comment>
<dbReference type="RefSeq" id="WP_338235710.1">
    <property type="nucleotide sequence ID" value="NZ_BQKE01000001.1"/>
</dbReference>
<dbReference type="GO" id="GO:0004515">
    <property type="term" value="F:nicotinate-nucleotide adenylyltransferase activity"/>
    <property type="evidence" value="ECO:0007669"/>
    <property type="project" value="UniProtKB-UniRule"/>
</dbReference>
<evidence type="ECO:0000256" key="9">
    <source>
        <dbReference type="ARBA" id="ARBA00023027"/>
    </source>
</evidence>
<dbReference type="SUPFAM" id="SSF52374">
    <property type="entry name" value="Nucleotidylyl transferase"/>
    <property type="match status" value="1"/>
</dbReference>
<dbReference type="Pfam" id="PF01467">
    <property type="entry name" value="CTP_transf_like"/>
    <property type="match status" value="1"/>
</dbReference>
<name>A0AAN4VVC0_9BACT</name>
<comment type="catalytic activity">
    <reaction evidence="10 11">
        <text>nicotinate beta-D-ribonucleotide + ATP + H(+) = deamido-NAD(+) + diphosphate</text>
        <dbReference type="Rhea" id="RHEA:22860"/>
        <dbReference type="ChEBI" id="CHEBI:15378"/>
        <dbReference type="ChEBI" id="CHEBI:30616"/>
        <dbReference type="ChEBI" id="CHEBI:33019"/>
        <dbReference type="ChEBI" id="CHEBI:57502"/>
        <dbReference type="ChEBI" id="CHEBI:58437"/>
        <dbReference type="EC" id="2.7.7.18"/>
    </reaction>
</comment>
<evidence type="ECO:0000256" key="2">
    <source>
        <dbReference type="ARBA" id="ARBA00005019"/>
    </source>
</evidence>
<evidence type="ECO:0000256" key="4">
    <source>
        <dbReference type="ARBA" id="ARBA00022642"/>
    </source>
</evidence>